<name>A0ABZ2C4Z9_9PROT</name>
<keyword evidence="1" id="KW-0732">Signal</keyword>
<proteinExistence type="predicted"/>
<evidence type="ECO:0000256" key="1">
    <source>
        <dbReference type="SAM" id="SignalP"/>
    </source>
</evidence>
<sequence>MRFKSVFLLLTSSGFLASSTLVGEGEKAPSHQDSIYQNSSCQACHSGGPFSRHKLKALGFSVDKIKEVSKKHKVTE</sequence>
<feature type="signal peptide" evidence="1">
    <location>
        <begin position="1"/>
        <end position="17"/>
    </location>
</feature>
<evidence type="ECO:0000313" key="2">
    <source>
        <dbReference type="EMBL" id="WVX66510.1"/>
    </source>
</evidence>
<reference evidence="2 3" key="1">
    <citation type="journal article" date="2024" name="Environ. Microbiol.">
        <title>Novel evolutionary insights on the interactions of the Holosporales (Alphaproteobacteria) with eukaryotic hosts from comparative genomics.</title>
        <authorList>
            <person name="Giovannini M."/>
            <person name="Petroni G."/>
            <person name="Castelli M."/>
        </authorList>
    </citation>
    <scope>NUCLEOTIDE SEQUENCE [LARGE SCALE GENOMIC DNA]</scope>
    <source>
        <strain evidence="2 3">US_Bl 15I1</strain>
    </source>
</reference>
<feature type="chain" id="PRO_5047511095" description="Cytochrome c domain-containing protein" evidence="1">
    <location>
        <begin position="18"/>
        <end position="76"/>
    </location>
</feature>
<organism evidence="2 3">
    <name type="scientific">Candidatus Bealeia paramacronuclearis</name>
    <dbReference type="NCBI Taxonomy" id="1921001"/>
    <lineage>
        <taxon>Bacteria</taxon>
        <taxon>Pseudomonadati</taxon>
        <taxon>Pseudomonadota</taxon>
        <taxon>Alphaproteobacteria</taxon>
        <taxon>Holosporales</taxon>
        <taxon>Holosporaceae</taxon>
        <taxon>Candidatus Bealeia</taxon>
    </lineage>
</organism>
<gene>
    <name evidence="2" type="ORF">Bealeia1_00689</name>
</gene>
<keyword evidence="3" id="KW-1185">Reference proteome</keyword>
<evidence type="ECO:0000313" key="3">
    <source>
        <dbReference type="Proteomes" id="UP001330434"/>
    </source>
</evidence>
<dbReference type="RefSeq" id="WP_331255368.1">
    <property type="nucleotide sequence ID" value="NZ_CP133270.1"/>
</dbReference>
<evidence type="ECO:0008006" key="4">
    <source>
        <dbReference type="Google" id="ProtNLM"/>
    </source>
</evidence>
<protein>
    <recommendedName>
        <fullName evidence="4">Cytochrome c domain-containing protein</fullName>
    </recommendedName>
</protein>
<dbReference type="EMBL" id="CP133270">
    <property type="protein sequence ID" value="WVX66510.1"/>
    <property type="molecule type" value="Genomic_DNA"/>
</dbReference>
<dbReference type="Proteomes" id="UP001330434">
    <property type="component" value="Chromosome"/>
</dbReference>
<accession>A0ABZ2C4Z9</accession>